<comment type="subunit">
    <text evidence="5">V-ATPase is a heteromultimeric enzyme made up of two complexes: the ATP-hydrolytic V1 complex and the proton translocation V0 complex. The V1 complex consists of three catalytic AB heterodimers that form a heterohexamer, three peripheral stalks each consisting of EG heterodimers, one central rotor including subunits D and F, and the regulatory subunits C and H. The proton translocation complex V0 consists of the proton transport subunit a, a ring of proteolipid subunits c9c'', rotary subunit d, subunits e and f, and the accessory subunits ATP6AP1/Ac45 and ATP6AP2/PRR.</text>
</comment>
<dbReference type="HOGENOM" id="CLU_125101_1_1_1"/>
<evidence type="ECO:0000256" key="6">
    <source>
        <dbReference type="RuleBase" id="RU364019"/>
    </source>
</evidence>
<dbReference type="FunFam" id="1.20.5.620:FF:000004">
    <property type="entry name" value="V-type proton ATPase subunit G"/>
    <property type="match status" value="1"/>
</dbReference>
<name>K7E123_MONDO</name>
<comment type="function">
    <text evidence="6">Subunit of the V1 complex of vacuolar(H+)-ATPase (V-ATPase), a multisubunit enzyme composed of a peripheral complex (V1) that hydrolyzes ATP and a membrane integral complex (V0) that translocates protons. V-ATPase is responsible for acidifying and maintaining the pH of intracellular compartments and in some cell types, is targeted to the plasma membrane, where it is responsible for acidifying the extracellular environment.</text>
</comment>
<feature type="coiled-coil region" evidence="7">
    <location>
        <begin position="8"/>
        <end position="93"/>
    </location>
</feature>
<keyword evidence="4 6" id="KW-0406">Ion transport</keyword>
<keyword evidence="7" id="KW-0175">Coiled coil</keyword>
<dbReference type="Bgee" id="ENSMODG00000027622">
    <property type="expression patterns" value="Expressed in spermatid and 5 other cell types or tissues"/>
</dbReference>
<reference evidence="8" key="2">
    <citation type="submission" date="2025-08" db="UniProtKB">
        <authorList>
            <consortium name="Ensembl"/>
        </authorList>
    </citation>
    <scope>IDENTIFICATION</scope>
</reference>
<keyword evidence="2 6" id="KW-0813">Transport</keyword>
<dbReference type="NCBIfam" id="TIGR01147">
    <property type="entry name" value="V_ATP_synt_G"/>
    <property type="match status" value="1"/>
</dbReference>
<dbReference type="GO" id="GO:0016887">
    <property type="term" value="F:ATP hydrolysis activity"/>
    <property type="evidence" value="ECO:0000318"/>
    <property type="project" value="GO_Central"/>
</dbReference>
<evidence type="ECO:0000313" key="9">
    <source>
        <dbReference type="Proteomes" id="UP000002280"/>
    </source>
</evidence>
<evidence type="ECO:0000313" key="8">
    <source>
        <dbReference type="Ensembl" id="ENSMODP00000039474.1"/>
    </source>
</evidence>
<proteinExistence type="inferred from homology"/>
<organism evidence="8 9">
    <name type="scientific">Monodelphis domestica</name>
    <name type="common">Gray short-tailed opossum</name>
    <dbReference type="NCBI Taxonomy" id="13616"/>
    <lineage>
        <taxon>Eukaryota</taxon>
        <taxon>Metazoa</taxon>
        <taxon>Chordata</taxon>
        <taxon>Craniata</taxon>
        <taxon>Vertebrata</taxon>
        <taxon>Euteleostomi</taxon>
        <taxon>Mammalia</taxon>
        <taxon>Metatheria</taxon>
        <taxon>Didelphimorphia</taxon>
        <taxon>Didelphidae</taxon>
        <taxon>Monodelphis</taxon>
    </lineage>
</organism>
<dbReference type="Pfam" id="PF03179">
    <property type="entry name" value="V-ATPase_G"/>
    <property type="match status" value="1"/>
</dbReference>
<dbReference type="GeneTree" id="ENSGT00940000154399"/>
<reference evidence="8 9" key="1">
    <citation type="journal article" date="2007" name="Nature">
        <title>Genome of the marsupial Monodelphis domestica reveals innovation in non-coding sequences.</title>
        <authorList>
            <person name="Mikkelsen T.S."/>
            <person name="Wakefield M.J."/>
            <person name="Aken B."/>
            <person name="Amemiya C.T."/>
            <person name="Chang J.L."/>
            <person name="Duke S."/>
            <person name="Garber M."/>
            <person name="Gentles A.J."/>
            <person name="Goodstadt L."/>
            <person name="Heger A."/>
            <person name="Jurka J."/>
            <person name="Kamal M."/>
            <person name="Mauceli E."/>
            <person name="Searle S.M."/>
            <person name="Sharpe T."/>
            <person name="Baker M.L."/>
            <person name="Batzer M.A."/>
            <person name="Benos P.V."/>
            <person name="Belov K."/>
            <person name="Clamp M."/>
            <person name="Cook A."/>
            <person name="Cuff J."/>
            <person name="Das R."/>
            <person name="Davidow L."/>
            <person name="Deakin J.E."/>
            <person name="Fazzari M.J."/>
            <person name="Glass J.L."/>
            <person name="Grabherr M."/>
            <person name="Greally J.M."/>
            <person name="Gu W."/>
            <person name="Hore T.A."/>
            <person name="Huttley G.A."/>
            <person name="Kleber M."/>
            <person name="Jirtle R.L."/>
            <person name="Koina E."/>
            <person name="Lee J.T."/>
            <person name="Mahony S."/>
            <person name="Marra M.A."/>
            <person name="Miller R.D."/>
            <person name="Nicholls R.D."/>
            <person name="Oda M."/>
            <person name="Papenfuss A.T."/>
            <person name="Parra Z.E."/>
            <person name="Pollock D.D."/>
            <person name="Ray D.A."/>
            <person name="Schein J.E."/>
            <person name="Speed T.P."/>
            <person name="Thompson K."/>
            <person name="VandeBerg J.L."/>
            <person name="Wade C.M."/>
            <person name="Walker J.A."/>
            <person name="Waters P.D."/>
            <person name="Webber C."/>
            <person name="Weidman J.R."/>
            <person name="Xie X."/>
            <person name="Zody M.C."/>
            <person name="Baldwin J."/>
            <person name="Abdouelleil A."/>
            <person name="Abdulkadir J."/>
            <person name="Abebe A."/>
            <person name="Abera B."/>
            <person name="Abreu J."/>
            <person name="Acer S.C."/>
            <person name="Aftuck L."/>
            <person name="Alexander A."/>
            <person name="An P."/>
            <person name="Anderson E."/>
            <person name="Anderson S."/>
            <person name="Arachi H."/>
            <person name="Azer M."/>
            <person name="Bachantsang P."/>
            <person name="Barry A."/>
            <person name="Bayul T."/>
            <person name="Berlin A."/>
            <person name="Bessette D."/>
            <person name="Bloom T."/>
            <person name="Bloom T."/>
            <person name="Boguslavskiy L."/>
            <person name="Bonnet C."/>
            <person name="Boukhgalter B."/>
            <person name="Bourzgui I."/>
            <person name="Brown A."/>
            <person name="Cahill P."/>
            <person name="Channer S."/>
            <person name="Cheshatsang Y."/>
            <person name="Chuda L."/>
            <person name="Citroen M."/>
            <person name="Collymore A."/>
            <person name="Cooke P."/>
            <person name="Costello M."/>
            <person name="D'Aco K."/>
            <person name="Daza R."/>
            <person name="De Haan G."/>
            <person name="DeGray S."/>
            <person name="DeMaso C."/>
            <person name="Dhargay N."/>
            <person name="Dooley K."/>
            <person name="Dooley E."/>
            <person name="Doricent M."/>
            <person name="Dorje P."/>
            <person name="Dorjee K."/>
            <person name="Dupes A."/>
            <person name="Elong R."/>
            <person name="Falk J."/>
            <person name="Farina A."/>
            <person name="Faro S."/>
            <person name="Ferguson D."/>
            <person name="Fisher S."/>
            <person name="Foley C.D."/>
            <person name="Franke A."/>
            <person name="Friedrich D."/>
            <person name="Gadbois L."/>
            <person name="Gearin G."/>
            <person name="Gearin C.R."/>
            <person name="Giannoukos G."/>
            <person name="Goode T."/>
            <person name="Graham J."/>
            <person name="Grandbois E."/>
            <person name="Grewal S."/>
            <person name="Gyaltsen K."/>
            <person name="Hafez N."/>
            <person name="Hagos B."/>
            <person name="Hall J."/>
            <person name="Henson C."/>
            <person name="Hollinger A."/>
            <person name="Honan T."/>
            <person name="Huard M.D."/>
            <person name="Hughes L."/>
            <person name="Hurhula B."/>
            <person name="Husby M.E."/>
            <person name="Kamat A."/>
            <person name="Kanga B."/>
            <person name="Kashin S."/>
            <person name="Khazanovich D."/>
            <person name="Kisner P."/>
            <person name="Lance K."/>
            <person name="Lara M."/>
            <person name="Lee W."/>
            <person name="Lennon N."/>
            <person name="Letendre F."/>
            <person name="LeVine R."/>
            <person name="Lipovsky A."/>
            <person name="Liu X."/>
            <person name="Liu J."/>
            <person name="Liu S."/>
            <person name="Lokyitsang T."/>
            <person name="Lokyitsang Y."/>
            <person name="Lubonja R."/>
            <person name="Lui A."/>
            <person name="MacDonald P."/>
            <person name="Magnisalis V."/>
            <person name="Maru K."/>
            <person name="Matthews C."/>
            <person name="McCusker W."/>
            <person name="McDonough S."/>
            <person name="Mehta T."/>
            <person name="Meldrim J."/>
            <person name="Meneus L."/>
            <person name="Mihai O."/>
            <person name="Mihalev A."/>
            <person name="Mihova T."/>
            <person name="Mittelman R."/>
            <person name="Mlenga V."/>
            <person name="Montmayeur A."/>
            <person name="Mulrain L."/>
            <person name="Navidi A."/>
            <person name="Naylor J."/>
            <person name="Negash T."/>
            <person name="Nguyen T."/>
            <person name="Nguyen N."/>
            <person name="Nicol R."/>
            <person name="Norbu C."/>
            <person name="Norbu N."/>
            <person name="Novod N."/>
            <person name="O'Neill B."/>
            <person name="Osman S."/>
            <person name="Markiewicz E."/>
            <person name="Oyono O.L."/>
            <person name="Patti C."/>
            <person name="Phunkhang P."/>
            <person name="Pierre F."/>
            <person name="Priest M."/>
            <person name="Raghuraman S."/>
            <person name="Rege F."/>
            <person name="Reyes R."/>
            <person name="Rise C."/>
            <person name="Rogov P."/>
            <person name="Ross K."/>
            <person name="Ryan E."/>
            <person name="Settipalli S."/>
            <person name="Shea T."/>
            <person name="Sherpa N."/>
            <person name="Shi L."/>
            <person name="Shih D."/>
            <person name="Sparrow T."/>
            <person name="Spaulding J."/>
            <person name="Stalker J."/>
            <person name="Stange-Thomann N."/>
            <person name="Stavropoulos S."/>
            <person name="Stone C."/>
            <person name="Strader C."/>
            <person name="Tesfaye S."/>
            <person name="Thomson T."/>
            <person name="Thoulutsang Y."/>
            <person name="Thoulutsang D."/>
            <person name="Topham K."/>
            <person name="Topping I."/>
            <person name="Tsamla T."/>
            <person name="Vassiliev H."/>
            <person name="Vo A."/>
            <person name="Wangchuk T."/>
            <person name="Wangdi T."/>
            <person name="Weiand M."/>
            <person name="Wilkinson J."/>
            <person name="Wilson A."/>
            <person name="Yadav S."/>
            <person name="Young G."/>
            <person name="Yu Q."/>
            <person name="Zembek L."/>
            <person name="Zhong D."/>
            <person name="Zimmer A."/>
            <person name="Zwirko Z."/>
            <person name="Jaffe D.B."/>
            <person name="Alvarez P."/>
            <person name="Brockman W."/>
            <person name="Butler J."/>
            <person name="Chin C."/>
            <person name="Gnerre S."/>
            <person name="MacCallum I."/>
            <person name="Graves J.A."/>
            <person name="Ponting C.P."/>
            <person name="Breen M."/>
            <person name="Samollow P.B."/>
            <person name="Lander E.S."/>
            <person name="Lindblad-Toh K."/>
        </authorList>
    </citation>
    <scope>NUCLEOTIDE SEQUENCE [LARGE SCALE GENOMIC DNA]</scope>
</reference>
<sequence>MTSQSQGIQQLLQAEKNASEKIAQARVRRQEKLRKAYDEAKVEIEEFRQERNKAFEVKEAEALSHDDMSNKLNEEADEKIERLQELYNLNKDQLLYNMSAEKQRLQGSFLESIC</sequence>
<accession>K7E123</accession>
<dbReference type="FunFam" id="1.20.5.2950:FF:000001">
    <property type="entry name" value="V-type proton ATPase subunit G"/>
    <property type="match status" value="1"/>
</dbReference>
<dbReference type="STRING" id="13616.ENSMODP00000039474"/>
<dbReference type="GO" id="GO:0097401">
    <property type="term" value="P:synaptic vesicle lumen acidification"/>
    <property type="evidence" value="ECO:0000318"/>
    <property type="project" value="GO_Central"/>
</dbReference>
<evidence type="ECO:0000256" key="2">
    <source>
        <dbReference type="ARBA" id="ARBA00022448"/>
    </source>
</evidence>
<keyword evidence="3 6" id="KW-0375">Hydrogen ion transport</keyword>
<reference evidence="8" key="3">
    <citation type="submission" date="2025-09" db="UniProtKB">
        <authorList>
            <consortium name="Ensembl"/>
        </authorList>
    </citation>
    <scope>IDENTIFICATION</scope>
</reference>
<comment type="similarity">
    <text evidence="1 6">Belongs to the V-ATPase G subunit family.</text>
</comment>
<protein>
    <recommendedName>
        <fullName evidence="6">V-type proton ATPase subunit G</fullName>
    </recommendedName>
</protein>
<dbReference type="InParanoid" id="K7E123"/>
<evidence type="ECO:0000256" key="3">
    <source>
        <dbReference type="ARBA" id="ARBA00022781"/>
    </source>
</evidence>
<dbReference type="GO" id="GO:0030672">
    <property type="term" value="C:synaptic vesicle membrane"/>
    <property type="evidence" value="ECO:0000318"/>
    <property type="project" value="GO_Central"/>
</dbReference>
<dbReference type="Ensembl" id="ENSMODT00000042580.1">
    <property type="protein sequence ID" value="ENSMODP00000039474.1"/>
    <property type="gene ID" value="ENSMODG00000027622.1"/>
</dbReference>
<evidence type="ECO:0000256" key="4">
    <source>
        <dbReference type="ARBA" id="ARBA00023065"/>
    </source>
</evidence>
<dbReference type="eggNOG" id="KOG1772">
    <property type="taxonomic scope" value="Eukaryota"/>
</dbReference>
<dbReference type="InterPro" id="IPR005124">
    <property type="entry name" value="V-ATPase_G"/>
</dbReference>
<dbReference type="PANTHER" id="PTHR12713:SF12">
    <property type="entry name" value="V-TYPE PROTON ATPASE SUBUNIT G 1"/>
    <property type="match status" value="1"/>
</dbReference>
<evidence type="ECO:0000256" key="7">
    <source>
        <dbReference type="SAM" id="Coils"/>
    </source>
</evidence>
<dbReference type="Proteomes" id="UP000002280">
    <property type="component" value="Chromosome 4"/>
</dbReference>
<dbReference type="Gene3D" id="1.20.5.2950">
    <property type="match status" value="1"/>
</dbReference>
<dbReference type="GeneID" id="103094341"/>
<evidence type="ECO:0000256" key="5">
    <source>
        <dbReference type="ARBA" id="ARBA00046696"/>
    </source>
</evidence>
<dbReference type="GO" id="GO:0000221">
    <property type="term" value="C:vacuolar proton-transporting V-type ATPase, V1 domain"/>
    <property type="evidence" value="ECO:0000318"/>
    <property type="project" value="GO_Central"/>
</dbReference>
<dbReference type="GO" id="GO:0046961">
    <property type="term" value="F:proton-transporting ATPase activity, rotational mechanism"/>
    <property type="evidence" value="ECO:0000318"/>
    <property type="project" value="GO_Central"/>
</dbReference>
<dbReference type="PANTHER" id="PTHR12713">
    <property type="entry name" value="VACUOLAR ATP SYNTHASE SUBUNIT G"/>
    <property type="match status" value="1"/>
</dbReference>
<dbReference type="KEGG" id="mdo:103094341"/>
<keyword evidence="9" id="KW-1185">Reference proteome</keyword>
<dbReference type="OrthoDB" id="250802at2759"/>
<dbReference type="AlphaFoldDB" id="K7E123"/>
<evidence type="ECO:0000256" key="1">
    <source>
        <dbReference type="ARBA" id="ARBA00010066"/>
    </source>
</evidence>